<dbReference type="PROSITE" id="PS50850">
    <property type="entry name" value="MFS"/>
    <property type="match status" value="1"/>
</dbReference>
<evidence type="ECO:0000256" key="3">
    <source>
        <dbReference type="ARBA" id="ARBA00022989"/>
    </source>
</evidence>
<dbReference type="STRING" id="273677.BW34_02028"/>
<keyword evidence="4 5" id="KW-0472">Membrane</keyword>
<feature type="domain" description="Major facilitator superfamily (MFS) profile" evidence="6">
    <location>
        <begin position="14"/>
        <end position="385"/>
    </location>
</feature>
<accession>A0A4R5YGN9</accession>
<dbReference type="PANTHER" id="PTHR23514:SF13">
    <property type="entry name" value="INNER MEMBRANE PROTEIN YBJJ"/>
    <property type="match status" value="1"/>
</dbReference>
<evidence type="ECO:0000256" key="1">
    <source>
        <dbReference type="ARBA" id="ARBA00004651"/>
    </source>
</evidence>
<evidence type="ECO:0000256" key="5">
    <source>
        <dbReference type="SAM" id="Phobius"/>
    </source>
</evidence>
<evidence type="ECO:0000313" key="7">
    <source>
        <dbReference type="EMBL" id="TDL43985.1"/>
    </source>
</evidence>
<feature type="transmembrane region" description="Helical" evidence="5">
    <location>
        <begin position="167"/>
        <end position="187"/>
    </location>
</feature>
<feature type="transmembrane region" description="Helical" evidence="5">
    <location>
        <begin position="277"/>
        <end position="296"/>
    </location>
</feature>
<evidence type="ECO:0000259" key="6">
    <source>
        <dbReference type="PROSITE" id="PS50850"/>
    </source>
</evidence>
<dbReference type="InterPro" id="IPR010645">
    <property type="entry name" value="MFS_4"/>
</dbReference>
<reference evidence="7 8" key="1">
    <citation type="submission" date="2019-03" db="EMBL/GenBank/DDBJ databases">
        <title>Genome Sequencing and Assembly of Various Microbes Isolated from Partially Reclaimed Soil and Acid Mine Drainage (AMD) Site.</title>
        <authorList>
            <person name="Steinbock B."/>
            <person name="Bechtold R."/>
            <person name="Sevigny J.L."/>
            <person name="Thomas D."/>
            <person name="Cuthill L.R."/>
            <person name="Aveiro Johannsen E.J."/>
            <person name="Thomas K."/>
            <person name="Ghosh A."/>
        </authorList>
    </citation>
    <scope>NUCLEOTIDE SEQUENCE [LARGE SCALE GENOMIC DNA]</scope>
    <source>
        <strain evidence="7 8">F-B2</strain>
    </source>
</reference>
<dbReference type="EMBL" id="SMZX01000002">
    <property type="protein sequence ID" value="TDL43985.1"/>
    <property type="molecule type" value="Genomic_DNA"/>
</dbReference>
<feature type="transmembrane region" description="Helical" evidence="5">
    <location>
        <begin position="103"/>
        <end position="120"/>
    </location>
</feature>
<dbReference type="InterPro" id="IPR051788">
    <property type="entry name" value="MFS_Transporter"/>
</dbReference>
<dbReference type="GO" id="GO:0022857">
    <property type="term" value="F:transmembrane transporter activity"/>
    <property type="evidence" value="ECO:0007669"/>
    <property type="project" value="InterPro"/>
</dbReference>
<organism evidence="7 8">
    <name type="scientific">Microbacterium oleivorans</name>
    <dbReference type="NCBI Taxonomy" id="273677"/>
    <lineage>
        <taxon>Bacteria</taxon>
        <taxon>Bacillati</taxon>
        <taxon>Actinomycetota</taxon>
        <taxon>Actinomycetes</taxon>
        <taxon>Micrococcales</taxon>
        <taxon>Microbacteriaceae</taxon>
        <taxon>Microbacterium</taxon>
    </lineage>
</organism>
<keyword evidence="2 5" id="KW-0812">Transmembrane</keyword>
<dbReference type="Proteomes" id="UP000295633">
    <property type="component" value="Unassembled WGS sequence"/>
</dbReference>
<dbReference type="PANTHER" id="PTHR23514">
    <property type="entry name" value="BYPASS OF STOP CODON PROTEIN 6"/>
    <property type="match status" value="1"/>
</dbReference>
<evidence type="ECO:0000256" key="4">
    <source>
        <dbReference type="ARBA" id="ARBA00023136"/>
    </source>
</evidence>
<dbReference type="Gene3D" id="1.20.1250.20">
    <property type="entry name" value="MFS general substrate transporter like domains"/>
    <property type="match status" value="1"/>
</dbReference>
<name>A0A4R5YGN9_9MICO</name>
<feature type="transmembrane region" description="Helical" evidence="5">
    <location>
        <begin position="362"/>
        <end position="380"/>
    </location>
</feature>
<feature type="transmembrane region" description="Helical" evidence="5">
    <location>
        <begin position="334"/>
        <end position="356"/>
    </location>
</feature>
<dbReference type="Pfam" id="PF06779">
    <property type="entry name" value="MFS_4"/>
    <property type="match status" value="1"/>
</dbReference>
<feature type="transmembrane region" description="Helical" evidence="5">
    <location>
        <begin position="207"/>
        <end position="225"/>
    </location>
</feature>
<comment type="caution">
    <text evidence="7">The sequence shown here is derived from an EMBL/GenBank/DDBJ whole genome shotgun (WGS) entry which is preliminary data.</text>
</comment>
<feature type="transmembrane region" description="Helical" evidence="5">
    <location>
        <begin position="48"/>
        <end position="68"/>
    </location>
</feature>
<feature type="transmembrane region" description="Helical" evidence="5">
    <location>
        <begin position="141"/>
        <end position="161"/>
    </location>
</feature>
<protein>
    <submittedName>
        <fullName evidence="7">YbfB/YjiJ family MFS transporter</fullName>
    </submittedName>
</protein>
<keyword evidence="3 5" id="KW-1133">Transmembrane helix</keyword>
<dbReference type="GO" id="GO:0005886">
    <property type="term" value="C:plasma membrane"/>
    <property type="evidence" value="ECO:0007669"/>
    <property type="project" value="UniProtKB-SubCell"/>
</dbReference>
<dbReference type="AlphaFoldDB" id="A0A4R5YGN9"/>
<dbReference type="Pfam" id="PF07690">
    <property type="entry name" value="MFS_1"/>
    <property type="match status" value="1"/>
</dbReference>
<gene>
    <name evidence="7" type="ORF">E2R54_12490</name>
</gene>
<dbReference type="InterPro" id="IPR036259">
    <property type="entry name" value="MFS_trans_sf"/>
</dbReference>
<dbReference type="SUPFAM" id="SSF103473">
    <property type="entry name" value="MFS general substrate transporter"/>
    <property type="match status" value="1"/>
</dbReference>
<dbReference type="RefSeq" id="WP_133399959.1">
    <property type="nucleotide sequence ID" value="NZ_SMZX01000002.1"/>
</dbReference>
<dbReference type="InterPro" id="IPR011701">
    <property type="entry name" value="MFS"/>
</dbReference>
<evidence type="ECO:0000313" key="8">
    <source>
        <dbReference type="Proteomes" id="UP000295633"/>
    </source>
</evidence>
<feature type="transmembrane region" description="Helical" evidence="5">
    <location>
        <begin position="245"/>
        <end position="265"/>
    </location>
</feature>
<proteinExistence type="predicted"/>
<comment type="subcellular location">
    <subcellularLocation>
        <location evidence="1">Cell membrane</location>
        <topology evidence="1">Multi-pass membrane protein</topology>
    </subcellularLocation>
</comment>
<sequence length="385" mass="37899">MTATTASPATTTRAVVATAAVYGLQGLGYAVIVTALPAFQERTGLDSTGIAAILLGVCVTAALGSLAADAIARRASSRHGVITGLSLQALGLVATAFSPGTAMLAASVLVYGLGLGLIDASSNMQGVLAQRGRATPLLGRLFATLTAGSIIGALGMAGIIASGAPAFAALVAAAILQVAFVLSGARLLSRERAARPSTDGVPRSPRLNGRAITVVGLVILAAYTVDSAVSSWGSIHLEAIGAAAALAPVGLAAYQGGVLIARMVTDAVVRRLGRARLLAIGLILGVAGALVVAAVPVPVVTIIAFAVSGLAVGALVPIAFGLAGSIDPARSDEVIARVNLFNYAGAVLGAVGVGVLTDVTGSGLAFLLPALLLVAAVPAWRRTAG</sequence>
<evidence type="ECO:0000256" key="2">
    <source>
        <dbReference type="ARBA" id="ARBA00022692"/>
    </source>
</evidence>
<feature type="transmembrane region" description="Helical" evidence="5">
    <location>
        <begin position="302"/>
        <end position="322"/>
    </location>
</feature>
<dbReference type="InterPro" id="IPR020846">
    <property type="entry name" value="MFS_dom"/>
</dbReference>
<feature type="transmembrane region" description="Helical" evidence="5">
    <location>
        <begin position="12"/>
        <end position="36"/>
    </location>
</feature>